<dbReference type="CDD" id="cd00519">
    <property type="entry name" value="Lipase_3"/>
    <property type="match status" value="2"/>
</dbReference>
<dbReference type="Pfam" id="PF00067">
    <property type="entry name" value="p450"/>
    <property type="match status" value="2"/>
</dbReference>
<dbReference type="Pfam" id="PF01764">
    <property type="entry name" value="Lipase_3"/>
    <property type="match status" value="2"/>
</dbReference>
<feature type="domain" description="Fungal lipase-type" evidence="15">
    <location>
        <begin position="878"/>
        <end position="1013"/>
    </location>
</feature>
<keyword evidence="9" id="KW-0560">Oxidoreductase</keyword>
<evidence type="ECO:0000256" key="5">
    <source>
        <dbReference type="ARBA" id="ARBA00022617"/>
    </source>
</evidence>
<dbReference type="GO" id="GO:0005789">
    <property type="term" value="C:endoplasmic reticulum membrane"/>
    <property type="evidence" value="ECO:0007669"/>
    <property type="project" value="UniProtKB-SubCell"/>
</dbReference>
<proteinExistence type="inferred from homology"/>
<feature type="binding site" description="axial binding residue" evidence="13">
    <location>
        <position position="420"/>
    </location>
    <ligand>
        <name>heme</name>
        <dbReference type="ChEBI" id="CHEBI:30413"/>
    </ligand>
    <ligandPart>
        <name>Fe</name>
        <dbReference type="ChEBI" id="CHEBI:18248"/>
    </ligandPart>
</feature>
<dbReference type="GO" id="GO:0006629">
    <property type="term" value="P:lipid metabolic process"/>
    <property type="evidence" value="ECO:0007669"/>
    <property type="project" value="InterPro"/>
</dbReference>
<dbReference type="PANTHER" id="PTHR45908">
    <property type="entry name" value="PROTEIN CBG11750-RELATED"/>
    <property type="match status" value="1"/>
</dbReference>
<evidence type="ECO:0000256" key="14">
    <source>
        <dbReference type="SAM" id="MobiDB-lite"/>
    </source>
</evidence>
<evidence type="ECO:0000259" key="15">
    <source>
        <dbReference type="Pfam" id="PF01764"/>
    </source>
</evidence>
<evidence type="ECO:0000256" key="12">
    <source>
        <dbReference type="ARBA" id="ARBA00023136"/>
    </source>
</evidence>
<evidence type="ECO:0000256" key="7">
    <source>
        <dbReference type="ARBA" id="ARBA00022824"/>
    </source>
</evidence>
<gene>
    <name evidence="16" type="primary">WBGene00102066</name>
</gene>
<keyword evidence="17" id="KW-1185">Reference proteome</keyword>
<dbReference type="InterPro" id="IPR017972">
    <property type="entry name" value="Cyt_P450_CS"/>
</dbReference>
<dbReference type="PRINTS" id="PR00385">
    <property type="entry name" value="P450"/>
</dbReference>
<dbReference type="EnsemblMetazoa" id="PPA12512.1">
    <property type="protein sequence ID" value="PPA12512.1"/>
    <property type="gene ID" value="WBGene00102066"/>
</dbReference>
<feature type="domain" description="Fungal lipase-type" evidence="15">
    <location>
        <begin position="596"/>
        <end position="732"/>
    </location>
</feature>
<evidence type="ECO:0000256" key="6">
    <source>
        <dbReference type="ARBA" id="ARBA00022723"/>
    </source>
</evidence>
<dbReference type="AlphaFoldDB" id="A0A2A6CRY9"/>
<dbReference type="PROSITE" id="PS00086">
    <property type="entry name" value="CYTOCHROME_P450"/>
    <property type="match status" value="1"/>
</dbReference>
<evidence type="ECO:0000256" key="10">
    <source>
        <dbReference type="ARBA" id="ARBA00023004"/>
    </source>
</evidence>
<evidence type="ECO:0000313" key="17">
    <source>
        <dbReference type="Proteomes" id="UP000005239"/>
    </source>
</evidence>
<dbReference type="GO" id="GO:0016705">
    <property type="term" value="F:oxidoreductase activity, acting on paired donors, with incorporation or reduction of molecular oxygen"/>
    <property type="evidence" value="ECO:0007669"/>
    <property type="project" value="InterPro"/>
</dbReference>
<dbReference type="InterPro" id="IPR029058">
    <property type="entry name" value="AB_hydrolase_fold"/>
</dbReference>
<dbReference type="SUPFAM" id="SSF48264">
    <property type="entry name" value="Cytochrome P450"/>
    <property type="match status" value="1"/>
</dbReference>
<dbReference type="STRING" id="54126.A0A4X3N7A1"/>
<reference evidence="16" key="2">
    <citation type="submission" date="2019-07" db="UniProtKB">
        <authorList>
            <consortium name="EnsemblMetazoa"/>
        </authorList>
    </citation>
    <scope>IDENTIFICATION</scope>
    <source>
        <strain evidence="16">PS312</strain>
    </source>
</reference>
<evidence type="ECO:0000256" key="1">
    <source>
        <dbReference type="ARBA" id="ARBA00001971"/>
    </source>
</evidence>
<accession>A0A4X3N7A1</accession>
<keyword evidence="10 13" id="KW-0408">Iron</keyword>
<evidence type="ECO:0000256" key="4">
    <source>
        <dbReference type="ARBA" id="ARBA00010617"/>
    </source>
</evidence>
<keyword evidence="7" id="KW-0256">Endoplasmic reticulum</keyword>
<feature type="compositionally biased region" description="Acidic residues" evidence="14">
    <location>
        <begin position="475"/>
        <end position="487"/>
    </location>
</feature>
<dbReference type="GO" id="GO:0020037">
    <property type="term" value="F:heme binding"/>
    <property type="evidence" value="ECO:0007669"/>
    <property type="project" value="InterPro"/>
</dbReference>
<dbReference type="SUPFAM" id="SSF53474">
    <property type="entry name" value="alpha/beta-Hydrolases"/>
    <property type="match status" value="2"/>
</dbReference>
<comment type="similarity">
    <text evidence="4">Belongs to the cytochrome P450 family.</text>
</comment>
<keyword evidence="6 13" id="KW-0479">Metal-binding</keyword>
<evidence type="ECO:0000313" key="16">
    <source>
        <dbReference type="EnsemblMetazoa" id="PPA12512.1"/>
    </source>
</evidence>
<evidence type="ECO:0000256" key="11">
    <source>
        <dbReference type="ARBA" id="ARBA00023033"/>
    </source>
</evidence>
<name>A0A2A6CRY9_PRIPA</name>
<dbReference type="InterPro" id="IPR036396">
    <property type="entry name" value="Cyt_P450_sf"/>
</dbReference>
<sequence>MSPLLLLILFGSFFYYHFISKRRRFPPGPTPWPLIGNFAQTFASRPSSFLYRMFTGSHHEGDGIILSSGERWQTQRQFALKTLKDFGFGRGEMEGRINFHLDRLLEQIEAKFYRRKISIQDPHEPLAFCIGNIIQDIVYDFGDHEFKHFKHLIDTVLAQVQSVQLLVADSFPFLARFLPGYHEYYKNGMALQNYFLREIDRHERVLSSDGPPRDFIEAYLREWKRHPTNRNFSKLTLALNSGDLWTGGMETTVTTIRWGKNRWASRTDLEHTVAEYCNLCILYLLHYPEAQEKMREEIHKVLGSSSRVQLSDRSSLPYCTAVIAELQRLANVLPWNIPHCTSAPSTVAGFDLPKGTDIMPHIGAVHHDPALFPNPEKFDPERHIDKVLTLPISLSRFLDEEGAFSMPSSFSPFGIGRRACLGENLAKMELFLIFVTLVQRYKFSVPRGGTLPSLARRMGMTSAPVEYDCKWEKVEEEEEESEEADEIETNHGKDRWNGLSDTTTLPTTAFLLLRMRVLISSFLLILSVSADFDDSLARNFFLPLSSAAYSDSPQQCMDKRMEGAKLSKQVTVKCDYFKDKCSGFSFVDEERKIIGLSFRGSNNPAQMIIEIQESGFERKVDFKDGGQVSKYFNDAFMDIWDGGLGADLSYLIMTYNGYDLWITGHSLGGALASLASAHIVSLDWYDQDKIFLYTFGQPRVGDQKYADVHDSFVKSAYRVVHDRDLVAHSPPEFEKYVHHKYEIFYENKMKEGDPYTVCTEQEDKKCSDKYVFETGLEDHTHYYGQDMRSLLLVLAACSTALATLLQQSAAARFNEDTARSIMLPISSAAYSDKPQACLSSQLKTAKLSKQVSLKCDYFKKDTCSGFTFFDETRKVIGIAFRGTSDTSQLIAEITDTIFDSKVDFQDGGKTSKYFNDAFMDTWNGGLGDDFLALAAKYPSYTVWVTGHSLGGALASMAAAHISANKIASKDKIVLYTFGQPRTGDQKYADIHDDLVTAFRVTHSKDIVAHIPPQFMNYEHHTSEVSLSSTRPVFNTSPDDHTHYYGKEVSEWGHDGCPPSHPSLSSHFVSPPMKTSIVALLALVGLAAATPLKDSPVLQRVLFCHQLGLTFVFERSSLTHEDLVALGHCKTEAEKYFNKKFGINYTDLLEIKNRFEKDRPELMAALADAAGAFYLKLKGTTTLKDLGDLNIYLKNHHLPTYEDMRHVIGLGKEDDKMKIASLFYVLSRFSSTQSLGKEEKRFDYSDGSVGTEHKCAQ</sequence>
<dbReference type="GO" id="GO:0005506">
    <property type="term" value="F:iron ion binding"/>
    <property type="evidence" value="ECO:0007669"/>
    <property type="project" value="InterPro"/>
</dbReference>
<comment type="subcellular location">
    <subcellularLocation>
        <location evidence="3">Endoplasmic reticulum membrane</location>
        <topology evidence="3">Peripheral membrane protein</topology>
    </subcellularLocation>
    <subcellularLocation>
        <location evidence="2">Microsome membrane</location>
        <topology evidence="2">Peripheral membrane protein</topology>
    </subcellularLocation>
</comment>
<evidence type="ECO:0000256" key="8">
    <source>
        <dbReference type="ARBA" id="ARBA00022848"/>
    </source>
</evidence>
<keyword evidence="8" id="KW-0492">Microsome</keyword>
<protein>
    <submittedName>
        <fullName evidence="16">Daf-9</fullName>
    </submittedName>
</protein>
<reference evidence="17" key="1">
    <citation type="journal article" date="2008" name="Nat. Genet.">
        <title>The Pristionchus pacificus genome provides a unique perspective on nematode lifestyle and parasitism.</title>
        <authorList>
            <person name="Dieterich C."/>
            <person name="Clifton S.W."/>
            <person name="Schuster L.N."/>
            <person name="Chinwalla A."/>
            <person name="Delehaunty K."/>
            <person name="Dinkelacker I."/>
            <person name="Fulton L."/>
            <person name="Fulton R."/>
            <person name="Godfrey J."/>
            <person name="Minx P."/>
            <person name="Mitreva M."/>
            <person name="Roeseler W."/>
            <person name="Tian H."/>
            <person name="Witte H."/>
            <person name="Yang S.P."/>
            <person name="Wilson R.K."/>
            <person name="Sommer R.J."/>
        </authorList>
    </citation>
    <scope>NUCLEOTIDE SEQUENCE [LARGE SCALE GENOMIC DNA]</scope>
    <source>
        <strain evidence="17">PS312</strain>
    </source>
</reference>
<dbReference type="PANTHER" id="PTHR45908:SF11">
    <property type="entry name" value="FUNGAL LIPASE-LIKE DOMAIN-CONTAINING PROTEIN"/>
    <property type="match status" value="1"/>
</dbReference>
<dbReference type="GO" id="GO:0004497">
    <property type="term" value="F:monooxygenase activity"/>
    <property type="evidence" value="ECO:0007669"/>
    <property type="project" value="UniProtKB-KW"/>
</dbReference>
<dbReference type="PRINTS" id="PR00463">
    <property type="entry name" value="EP450I"/>
</dbReference>
<dbReference type="InterPro" id="IPR001128">
    <property type="entry name" value="Cyt_P450"/>
</dbReference>
<keyword evidence="12" id="KW-0472">Membrane</keyword>
<evidence type="ECO:0000256" key="2">
    <source>
        <dbReference type="ARBA" id="ARBA00004174"/>
    </source>
</evidence>
<dbReference type="InterPro" id="IPR002401">
    <property type="entry name" value="Cyt_P450_E_grp-I"/>
</dbReference>
<evidence type="ECO:0000256" key="13">
    <source>
        <dbReference type="PIRSR" id="PIRSR602401-1"/>
    </source>
</evidence>
<evidence type="ECO:0000256" key="3">
    <source>
        <dbReference type="ARBA" id="ARBA00004406"/>
    </source>
</evidence>
<feature type="region of interest" description="Disordered" evidence="14">
    <location>
        <begin position="475"/>
        <end position="498"/>
    </location>
</feature>
<dbReference type="Proteomes" id="UP000005239">
    <property type="component" value="Unassembled WGS sequence"/>
</dbReference>
<dbReference type="InterPro" id="IPR002921">
    <property type="entry name" value="Fungal_lipase-type"/>
</dbReference>
<keyword evidence="5 13" id="KW-0349">Heme</keyword>
<keyword evidence="11" id="KW-0503">Monooxygenase</keyword>
<dbReference type="FunFam" id="1.10.630.10:FF:000238">
    <property type="entry name" value="Cytochrome P450 2A6"/>
    <property type="match status" value="1"/>
</dbReference>
<accession>A0A2A6CRY9</accession>
<organism evidence="16 17">
    <name type="scientific">Pristionchus pacificus</name>
    <name type="common">Parasitic nematode worm</name>
    <dbReference type="NCBI Taxonomy" id="54126"/>
    <lineage>
        <taxon>Eukaryota</taxon>
        <taxon>Metazoa</taxon>
        <taxon>Ecdysozoa</taxon>
        <taxon>Nematoda</taxon>
        <taxon>Chromadorea</taxon>
        <taxon>Rhabditida</taxon>
        <taxon>Rhabditina</taxon>
        <taxon>Diplogasteromorpha</taxon>
        <taxon>Diplogasteroidea</taxon>
        <taxon>Neodiplogasteridae</taxon>
        <taxon>Pristionchus</taxon>
    </lineage>
</organism>
<dbReference type="Gene3D" id="1.10.630.10">
    <property type="entry name" value="Cytochrome P450"/>
    <property type="match status" value="1"/>
</dbReference>
<comment type="cofactor">
    <cofactor evidence="1 13">
        <name>heme</name>
        <dbReference type="ChEBI" id="CHEBI:30413"/>
    </cofactor>
</comment>
<dbReference type="Gene3D" id="3.40.50.1820">
    <property type="entry name" value="alpha/beta hydrolase"/>
    <property type="match status" value="2"/>
</dbReference>
<evidence type="ECO:0000256" key="9">
    <source>
        <dbReference type="ARBA" id="ARBA00023002"/>
    </source>
</evidence>